<accession>A0A0F4YHD9</accession>
<proteinExistence type="predicted"/>
<feature type="non-terminal residue" evidence="1">
    <location>
        <position position="1"/>
    </location>
</feature>
<dbReference type="EMBL" id="LASV01000603">
    <property type="protein sequence ID" value="KKA17599.1"/>
    <property type="molecule type" value="Genomic_DNA"/>
</dbReference>
<comment type="caution">
    <text evidence="1">The sequence shown here is derived from an EMBL/GenBank/DDBJ whole genome shotgun (WGS) entry which is preliminary data.</text>
</comment>
<reference evidence="1 2" key="1">
    <citation type="submission" date="2015-04" db="EMBL/GenBank/DDBJ databases">
        <authorList>
            <person name="Heijne W.H."/>
            <person name="Fedorova N.D."/>
            <person name="Nierman W.C."/>
            <person name="Vollebregt A.W."/>
            <person name="Zhao Z."/>
            <person name="Wu L."/>
            <person name="Kumar M."/>
            <person name="Stam H."/>
            <person name="van den Berg M.A."/>
            <person name="Pel H.J."/>
        </authorList>
    </citation>
    <scope>NUCLEOTIDE SEQUENCE [LARGE SCALE GENOMIC DNA]</scope>
    <source>
        <strain evidence="1 2">CBS 393.64</strain>
    </source>
</reference>
<protein>
    <submittedName>
        <fullName evidence="1">Uncharacterized protein</fullName>
    </submittedName>
</protein>
<evidence type="ECO:0000313" key="1">
    <source>
        <dbReference type="EMBL" id="KKA17599.1"/>
    </source>
</evidence>
<keyword evidence="2" id="KW-1185">Reference proteome</keyword>
<organism evidence="1 2">
    <name type="scientific">Rasamsonia emersonii (strain ATCC 16479 / CBS 393.64 / IMI 116815)</name>
    <dbReference type="NCBI Taxonomy" id="1408163"/>
    <lineage>
        <taxon>Eukaryota</taxon>
        <taxon>Fungi</taxon>
        <taxon>Dikarya</taxon>
        <taxon>Ascomycota</taxon>
        <taxon>Pezizomycotina</taxon>
        <taxon>Eurotiomycetes</taxon>
        <taxon>Eurotiomycetidae</taxon>
        <taxon>Eurotiales</taxon>
        <taxon>Trichocomaceae</taxon>
        <taxon>Rasamsonia</taxon>
    </lineage>
</organism>
<dbReference type="Proteomes" id="UP000053958">
    <property type="component" value="Unassembled WGS sequence"/>
</dbReference>
<gene>
    <name evidence="1" type="ORF">T310_8457</name>
</gene>
<sequence length="92" mass="10569">ATVESNDERSRHWPALAMQVPHEQFHMAWHATRGMAVSRDREYEYGRLRSPEAIVRSSAERDRDVTNTVWLQAGCRCLRVSWSMAADLPVGD</sequence>
<name>A0A0F4YHD9_RASE3</name>
<dbReference type="GeneID" id="25320716"/>
<dbReference type="RefSeq" id="XP_013324211.1">
    <property type="nucleotide sequence ID" value="XM_013468757.1"/>
</dbReference>
<evidence type="ECO:0000313" key="2">
    <source>
        <dbReference type="Proteomes" id="UP000053958"/>
    </source>
</evidence>
<dbReference type="AlphaFoldDB" id="A0A0F4YHD9"/>